<keyword evidence="7" id="KW-1185">Reference proteome</keyword>
<gene>
    <name evidence="6" type="ORF">MBM_01942</name>
</gene>
<dbReference type="eggNOG" id="KOG0255">
    <property type="taxonomic scope" value="Eukaryota"/>
</dbReference>
<keyword evidence="4 5" id="KW-0472">Membrane</keyword>
<dbReference type="GO" id="GO:0005886">
    <property type="term" value="C:plasma membrane"/>
    <property type="evidence" value="ECO:0007669"/>
    <property type="project" value="TreeGrafter"/>
</dbReference>
<feature type="transmembrane region" description="Helical" evidence="5">
    <location>
        <begin position="170"/>
        <end position="188"/>
    </location>
</feature>
<evidence type="ECO:0000256" key="2">
    <source>
        <dbReference type="ARBA" id="ARBA00022692"/>
    </source>
</evidence>
<feature type="transmembrane region" description="Helical" evidence="5">
    <location>
        <begin position="208"/>
        <end position="228"/>
    </location>
</feature>
<accession>K1WQR9</accession>
<dbReference type="GeneID" id="18757877"/>
<evidence type="ECO:0000256" key="3">
    <source>
        <dbReference type="ARBA" id="ARBA00022989"/>
    </source>
</evidence>
<evidence type="ECO:0000313" key="7">
    <source>
        <dbReference type="Proteomes" id="UP000006753"/>
    </source>
</evidence>
<dbReference type="EMBL" id="JH921430">
    <property type="protein sequence ID" value="EKD19990.1"/>
    <property type="molecule type" value="Genomic_DNA"/>
</dbReference>
<evidence type="ECO:0000256" key="4">
    <source>
        <dbReference type="ARBA" id="ARBA00023136"/>
    </source>
</evidence>
<sequence>MISNLLPALFPSLGPDSRPNAEEICTECMSACHSPKEMLRDPTAQRCGRGLCSTVVFLISRAGPAIASSERAKEWTGVVTAGPAGHSDSSLPSHLDLLFARLVRQKATMAVPDVEQPQQMETISPRATGANGEMTGGGRRNIDESLRYDWNGENDPRNPFNWSLFLKWRLTVAVLIVSILLGLPAGAYGAGNAEMARLFNVANDDFPYLFFATTSWNVGASIFPLILVPLTESSGRIPGYFGAYIAF</sequence>
<dbReference type="OrthoDB" id="5403280at2759"/>
<keyword evidence="2 5" id="KW-0812">Transmembrane</keyword>
<evidence type="ECO:0000313" key="6">
    <source>
        <dbReference type="EMBL" id="EKD19990.1"/>
    </source>
</evidence>
<comment type="subcellular location">
    <subcellularLocation>
        <location evidence="1">Membrane</location>
        <topology evidence="1">Multi-pass membrane protein</topology>
    </subcellularLocation>
</comment>
<reference evidence="6 7" key="1">
    <citation type="journal article" date="2012" name="BMC Genomics">
        <title>Sequencing the genome of Marssonina brunnea reveals fungus-poplar co-evolution.</title>
        <authorList>
            <person name="Zhu S."/>
            <person name="Cao Y.-Z."/>
            <person name="Jiang C."/>
            <person name="Tan B.-Y."/>
            <person name="Wang Z."/>
            <person name="Feng S."/>
            <person name="Zhang L."/>
            <person name="Su X.-H."/>
            <person name="Brejova B."/>
            <person name="Vinar T."/>
            <person name="Xu M."/>
            <person name="Wang M.-X."/>
            <person name="Zhang S.-G."/>
            <person name="Huang M.-R."/>
            <person name="Wu R."/>
            <person name="Zhou Y."/>
        </authorList>
    </citation>
    <scope>NUCLEOTIDE SEQUENCE [LARGE SCALE GENOMIC DNA]</scope>
    <source>
        <strain evidence="6 7">MB_m1</strain>
    </source>
</reference>
<keyword evidence="3 5" id="KW-1133">Transmembrane helix</keyword>
<dbReference type="PANTHER" id="PTHR23502:SF61">
    <property type="entry name" value="MULTIDRUG TRANSPORTER, PUTATIVE (AFU_ORTHOLOGUE AFUA_3G02780)-RELATED"/>
    <property type="match status" value="1"/>
</dbReference>
<dbReference type="KEGG" id="mbe:MBM_01942"/>
<organism evidence="6 7">
    <name type="scientific">Marssonina brunnea f. sp. multigermtubi (strain MB_m1)</name>
    <name type="common">Marssonina leaf spot fungus</name>
    <dbReference type="NCBI Taxonomy" id="1072389"/>
    <lineage>
        <taxon>Eukaryota</taxon>
        <taxon>Fungi</taxon>
        <taxon>Dikarya</taxon>
        <taxon>Ascomycota</taxon>
        <taxon>Pezizomycotina</taxon>
        <taxon>Leotiomycetes</taxon>
        <taxon>Helotiales</taxon>
        <taxon>Drepanopezizaceae</taxon>
        <taxon>Drepanopeziza</taxon>
    </lineage>
</organism>
<proteinExistence type="predicted"/>
<name>K1WQR9_MARBU</name>
<dbReference type="InParanoid" id="K1WQR9"/>
<dbReference type="Proteomes" id="UP000006753">
    <property type="component" value="Unassembled WGS sequence"/>
</dbReference>
<evidence type="ECO:0000256" key="5">
    <source>
        <dbReference type="SAM" id="Phobius"/>
    </source>
</evidence>
<dbReference type="AlphaFoldDB" id="K1WQR9"/>
<dbReference type="GO" id="GO:0022857">
    <property type="term" value="F:transmembrane transporter activity"/>
    <property type="evidence" value="ECO:0007669"/>
    <property type="project" value="TreeGrafter"/>
</dbReference>
<dbReference type="PANTHER" id="PTHR23502">
    <property type="entry name" value="MAJOR FACILITATOR SUPERFAMILY"/>
    <property type="match status" value="1"/>
</dbReference>
<dbReference type="SUPFAM" id="SSF103473">
    <property type="entry name" value="MFS general substrate transporter"/>
    <property type="match status" value="1"/>
</dbReference>
<protein>
    <submittedName>
        <fullName evidence="6">Uncharacterized protein</fullName>
    </submittedName>
</protein>
<dbReference type="HOGENOM" id="CLU_1124755_0_0_1"/>
<evidence type="ECO:0000256" key="1">
    <source>
        <dbReference type="ARBA" id="ARBA00004141"/>
    </source>
</evidence>
<dbReference type="InterPro" id="IPR036259">
    <property type="entry name" value="MFS_trans_sf"/>
</dbReference>